<dbReference type="Proteomes" id="UP000532373">
    <property type="component" value="Unassembled WGS sequence"/>
</dbReference>
<keyword evidence="1" id="KW-0472">Membrane</keyword>
<evidence type="ECO:0000256" key="1">
    <source>
        <dbReference type="SAM" id="Phobius"/>
    </source>
</evidence>
<dbReference type="EMBL" id="JACHGI010000001">
    <property type="protein sequence ID" value="MBB6464989.1"/>
    <property type="molecule type" value="Genomic_DNA"/>
</dbReference>
<gene>
    <name evidence="2" type="ORF">HNQ96_000836</name>
</gene>
<proteinExistence type="predicted"/>
<reference evidence="2 3" key="1">
    <citation type="submission" date="2020-08" db="EMBL/GenBank/DDBJ databases">
        <title>Genomic Encyclopedia of Type Strains, Phase IV (KMG-IV): sequencing the most valuable type-strain genomes for metagenomic binning, comparative biology and taxonomic classification.</title>
        <authorList>
            <person name="Goeker M."/>
        </authorList>
    </citation>
    <scope>NUCLEOTIDE SEQUENCE [LARGE SCALE GENOMIC DNA]</scope>
    <source>
        <strain evidence="2 3">DSM 17454</strain>
    </source>
</reference>
<accession>A0A8E1WC61</accession>
<protein>
    <submittedName>
        <fullName evidence="2">Uncharacterized protein</fullName>
    </submittedName>
</protein>
<feature type="transmembrane region" description="Helical" evidence="1">
    <location>
        <begin position="12"/>
        <end position="31"/>
    </location>
</feature>
<name>A0A8E1WC61_9HYPH</name>
<keyword evidence="1" id="KW-1133">Transmembrane helix</keyword>
<dbReference type="AlphaFoldDB" id="A0A8E1WC61"/>
<comment type="caution">
    <text evidence="2">The sequence shown here is derived from an EMBL/GenBank/DDBJ whole genome shotgun (WGS) entry which is preliminary data.</text>
</comment>
<organism evidence="2 3">
    <name type="scientific">Aminobacter carboxidus</name>
    <dbReference type="NCBI Taxonomy" id="376165"/>
    <lineage>
        <taxon>Bacteria</taxon>
        <taxon>Pseudomonadati</taxon>
        <taxon>Pseudomonadota</taxon>
        <taxon>Alphaproteobacteria</taxon>
        <taxon>Hyphomicrobiales</taxon>
        <taxon>Phyllobacteriaceae</taxon>
        <taxon>Aminobacter</taxon>
    </lineage>
</organism>
<evidence type="ECO:0000313" key="2">
    <source>
        <dbReference type="EMBL" id="MBB6464989.1"/>
    </source>
</evidence>
<keyword evidence="1" id="KW-0812">Transmembrane</keyword>
<sequence length="32" mass="3426">MNDNHSGSTLVPMLVGGLVLVTVGYMVIMMFV</sequence>
<evidence type="ECO:0000313" key="3">
    <source>
        <dbReference type="Proteomes" id="UP000532373"/>
    </source>
</evidence>